<feature type="region of interest" description="Disordered" evidence="1">
    <location>
        <begin position="214"/>
        <end position="241"/>
    </location>
</feature>
<evidence type="ECO:0000313" key="3">
    <source>
        <dbReference type="EMBL" id="GGO57268.1"/>
    </source>
</evidence>
<gene>
    <name evidence="3" type="ORF">GCM10012286_73700</name>
</gene>
<feature type="region of interest" description="Disordered" evidence="1">
    <location>
        <begin position="1"/>
        <end position="23"/>
    </location>
</feature>
<proteinExistence type="predicted"/>
<organism evidence="3 4">
    <name type="scientific">Streptomyces lasiicapitis</name>
    <dbReference type="NCBI Taxonomy" id="1923961"/>
    <lineage>
        <taxon>Bacteria</taxon>
        <taxon>Bacillati</taxon>
        <taxon>Actinomycetota</taxon>
        <taxon>Actinomycetes</taxon>
        <taxon>Kitasatosporales</taxon>
        <taxon>Streptomycetaceae</taxon>
        <taxon>Streptomyces</taxon>
    </lineage>
</organism>
<dbReference type="InterPro" id="IPR053148">
    <property type="entry name" value="PD-DEXK-like_domain"/>
</dbReference>
<dbReference type="EMBL" id="BMNG01000020">
    <property type="protein sequence ID" value="GGO57268.1"/>
    <property type="molecule type" value="Genomic_DNA"/>
</dbReference>
<feature type="compositionally biased region" description="Basic and acidic residues" evidence="1">
    <location>
        <begin position="214"/>
        <end position="235"/>
    </location>
</feature>
<evidence type="ECO:0000259" key="2">
    <source>
        <dbReference type="Pfam" id="PF17761"/>
    </source>
</evidence>
<reference evidence="4" key="1">
    <citation type="journal article" date="2019" name="Int. J. Syst. Evol. Microbiol.">
        <title>The Global Catalogue of Microorganisms (GCM) 10K type strain sequencing project: providing services to taxonomists for standard genome sequencing and annotation.</title>
        <authorList>
            <consortium name="The Broad Institute Genomics Platform"/>
            <consortium name="The Broad Institute Genome Sequencing Center for Infectious Disease"/>
            <person name="Wu L."/>
            <person name="Ma J."/>
        </authorList>
    </citation>
    <scope>NUCLEOTIDE SEQUENCE [LARGE SCALE GENOMIC DNA]</scope>
    <source>
        <strain evidence="4">CGMCC 4.7349</strain>
    </source>
</reference>
<feature type="domain" description="YhcG N-terminal" evidence="2">
    <location>
        <begin position="32"/>
        <end position="172"/>
    </location>
</feature>
<evidence type="ECO:0000256" key="1">
    <source>
        <dbReference type="SAM" id="MobiDB-lite"/>
    </source>
</evidence>
<name>A0ABQ2MTQ1_9ACTN</name>
<comment type="caution">
    <text evidence="3">The sequence shown here is derived from an EMBL/GenBank/DDBJ whole genome shotgun (WGS) entry which is preliminary data.</text>
</comment>
<accession>A0ABQ2MTQ1</accession>
<dbReference type="InterPro" id="IPR041527">
    <property type="entry name" value="YhcG_N"/>
</dbReference>
<dbReference type="Proteomes" id="UP000656881">
    <property type="component" value="Unassembled WGS sequence"/>
</dbReference>
<protein>
    <recommendedName>
        <fullName evidence="2">YhcG N-terminal domain-containing protein</fullName>
    </recommendedName>
</protein>
<dbReference type="RefSeq" id="WP_189177190.1">
    <property type="nucleotide sequence ID" value="NZ_BMNG01000020.1"/>
</dbReference>
<dbReference type="PANTHER" id="PTHR30547">
    <property type="entry name" value="UNCHARACTERIZED PROTEIN YHCG-RELATED"/>
    <property type="match status" value="1"/>
</dbReference>
<evidence type="ECO:0000313" key="4">
    <source>
        <dbReference type="Proteomes" id="UP000656881"/>
    </source>
</evidence>
<dbReference type="Pfam" id="PF17761">
    <property type="entry name" value="DUF1016_N"/>
    <property type="match status" value="1"/>
</dbReference>
<sequence>MYPTYKDTEAMAPAPPDPADPSAYDDLLGQARDTVTAARTRTRQAVNAELVQTYWQIGKLLLSHEEQADRGDPEAPDDRDTDFVARLAADLKAAHPTQRGFSRRNLTHMRKLARTWPGRIAQRPVAQLPWGHITVLMDRLETRAELDFYATEAVQRGWSRAELDEAIHRHLHRAHGAIPLDLDVTLPEDSPAQTELAGDPFRLDFLRLDGCGDDARGGADEGRTPDGRGTDERGVDATPRP</sequence>
<keyword evidence="4" id="KW-1185">Reference proteome</keyword>
<dbReference type="PANTHER" id="PTHR30547:SF5">
    <property type="entry name" value="NUCLEASE YHCG-RELATED"/>
    <property type="match status" value="1"/>
</dbReference>